<dbReference type="InterPro" id="IPR015300">
    <property type="entry name" value="DNA-bd_pseudobarrel_sf"/>
</dbReference>
<dbReference type="SUPFAM" id="SSF101936">
    <property type="entry name" value="DNA-binding pseudobarrel domain"/>
    <property type="match status" value="1"/>
</dbReference>
<name>A0A5C7I7H4_9ROSI</name>
<keyword evidence="8" id="KW-1185">Reference proteome</keyword>
<reference evidence="8" key="1">
    <citation type="journal article" date="2019" name="Gigascience">
        <title>De novo genome assembly of the endangered Acer yangbiense, a plant species with extremely small populations endemic to Yunnan Province, China.</title>
        <authorList>
            <person name="Yang J."/>
            <person name="Wariss H.M."/>
            <person name="Tao L."/>
            <person name="Zhang R."/>
            <person name="Yun Q."/>
            <person name="Hollingsworth P."/>
            <person name="Dao Z."/>
            <person name="Luo G."/>
            <person name="Guo H."/>
            <person name="Ma Y."/>
            <person name="Sun W."/>
        </authorList>
    </citation>
    <scope>NUCLEOTIDE SEQUENCE [LARGE SCALE GENOMIC DNA]</scope>
    <source>
        <strain evidence="8">cv. Malutang</strain>
    </source>
</reference>
<dbReference type="GO" id="GO:0005634">
    <property type="term" value="C:nucleus"/>
    <property type="evidence" value="ECO:0007669"/>
    <property type="project" value="UniProtKB-SubCell"/>
</dbReference>
<dbReference type="Gene3D" id="2.40.330.10">
    <property type="entry name" value="DNA-binding pseudobarrel domain"/>
    <property type="match status" value="1"/>
</dbReference>
<evidence type="ECO:0000256" key="4">
    <source>
        <dbReference type="ARBA" id="ARBA00023163"/>
    </source>
</evidence>
<keyword evidence="5" id="KW-0539">Nucleus</keyword>
<comment type="caution">
    <text evidence="7">The sequence shown here is derived from an EMBL/GenBank/DDBJ whole genome shotgun (WGS) entry which is preliminary data.</text>
</comment>
<evidence type="ECO:0000256" key="5">
    <source>
        <dbReference type="ARBA" id="ARBA00023242"/>
    </source>
</evidence>
<dbReference type="InterPro" id="IPR003340">
    <property type="entry name" value="B3_DNA-bd"/>
</dbReference>
<evidence type="ECO:0000256" key="3">
    <source>
        <dbReference type="ARBA" id="ARBA00023125"/>
    </source>
</evidence>
<sequence length="131" mass="14916">MAISQFKISKLLTFYDITKKVMLPVEILGHIPMPQGQHFVDLQVEDSTEQAWTLRYYTRPNGNRPNPVFTTGWLQFVEAKGLKDGDKLILSGQQVRDADGEVKTVFGIQVTRPSKITYQGEPVYLDVENFP</sequence>
<dbReference type="GO" id="GO:0003677">
    <property type="term" value="F:DNA binding"/>
    <property type="evidence" value="ECO:0007669"/>
    <property type="project" value="UniProtKB-KW"/>
</dbReference>
<dbReference type="Proteomes" id="UP000323000">
    <property type="component" value="Chromosome 3"/>
</dbReference>
<dbReference type="PROSITE" id="PS50863">
    <property type="entry name" value="B3"/>
    <property type="match status" value="1"/>
</dbReference>
<gene>
    <name evidence="7" type="ORF">EZV62_006390</name>
</gene>
<dbReference type="EMBL" id="VAHF01000003">
    <property type="protein sequence ID" value="TXG65115.1"/>
    <property type="molecule type" value="Genomic_DNA"/>
</dbReference>
<evidence type="ECO:0000256" key="2">
    <source>
        <dbReference type="ARBA" id="ARBA00023015"/>
    </source>
</evidence>
<proteinExistence type="predicted"/>
<dbReference type="Pfam" id="PF02362">
    <property type="entry name" value="B3"/>
    <property type="match status" value="1"/>
</dbReference>
<evidence type="ECO:0000313" key="7">
    <source>
        <dbReference type="EMBL" id="TXG65115.1"/>
    </source>
</evidence>
<dbReference type="AlphaFoldDB" id="A0A5C7I7H4"/>
<feature type="domain" description="TF-B3" evidence="6">
    <location>
        <begin position="6"/>
        <end position="114"/>
    </location>
</feature>
<keyword evidence="3" id="KW-0238">DNA-binding</keyword>
<organism evidence="7 8">
    <name type="scientific">Acer yangbiense</name>
    <dbReference type="NCBI Taxonomy" id="1000413"/>
    <lineage>
        <taxon>Eukaryota</taxon>
        <taxon>Viridiplantae</taxon>
        <taxon>Streptophyta</taxon>
        <taxon>Embryophyta</taxon>
        <taxon>Tracheophyta</taxon>
        <taxon>Spermatophyta</taxon>
        <taxon>Magnoliopsida</taxon>
        <taxon>eudicotyledons</taxon>
        <taxon>Gunneridae</taxon>
        <taxon>Pentapetalae</taxon>
        <taxon>rosids</taxon>
        <taxon>malvids</taxon>
        <taxon>Sapindales</taxon>
        <taxon>Sapindaceae</taxon>
        <taxon>Hippocastanoideae</taxon>
        <taxon>Acereae</taxon>
        <taxon>Acer</taxon>
    </lineage>
</organism>
<protein>
    <recommendedName>
        <fullName evidence="6">TF-B3 domain-containing protein</fullName>
    </recommendedName>
</protein>
<dbReference type="CDD" id="cd10017">
    <property type="entry name" value="B3_DNA"/>
    <property type="match status" value="1"/>
</dbReference>
<evidence type="ECO:0000256" key="1">
    <source>
        <dbReference type="ARBA" id="ARBA00004123"/>
    </source>
</evidence>
<accession>A0A5C7I7H4</accession>
<comment type="subcellular location">
    <subcellularLocation>
        <location evidence="1">Nucleus</location>
    </subcellularLocation>
</comment>
<evidence type="ECO:0000259" key="6">
    <source>
        <dbReference type="PROSITE" id="PS50863"/>
    </source>
</evidence>
<dbReference type="OrthoDB" id="932167at2759"/>
<keyword evidence="2" id="KW-0805">Transcription regulation</keyword>
<keyword evidence="4" id="KW-0804">Transcription</keyword>
<evidence type="ECO:0000313" key="8">
    <source>
        <dbReference type="Proteomes" id="UP000323000"/>
    </source>
</evidence>